<dbReference type="EMBL" id="JAODZE010000005">
    <property type="protein sequence ID" value="MDH0146093.1"/>
    <property type="molecule type" value="Genomic_DNA"/>
</dbReference>
<dbReference type="GO" id="GO:0015074">
    <property type="term" value="P:DNA integration"/>
    <property type="evidence" value="ECO:0007669"/>
    <property type="project" value="UniProtKB-KW"/>
</dbReference>
<sequence>MATLEYITYTPHRAEVAGGSVVWQRVRGGRALLGLPQLFWRDGTPWREANVWARERATAKGVDLKTIQANLRHLLAYAHFLEAEEIDWRHFPQREEDRCLVRWRGALVKARGYGISSSTASQRMAATIRFYRYAAANGLISKSSPMWEDKLVVLRTFNQVGFERTISMVSTNLSISNRTRHAERLEDGLQPVSEVHMQELLAYTAKNTSSELNLLLSLGFFTGARIQTLAGFRVKTILNAVEDPCARGIFRLSVGPAANPPVPTKFSVNGQILIPEQLLNTIKAYIYSVQRLHREAKADQENKDLVFLTRFGHAYSDRVLGKSPAINRLMADLRRKAVKDGLNFMANFHFHQTRATFGTWLTTIALRVGDPITAVAFVRDAMLHKNESTTFRYIRFIRQSKVKAEVANEFTRAFSGIDIFQE</sequence>
<proteinExistence type="inferred from homology"/>
<dbReference type="InterPro" id="IPR044068">
    <property type="entry name" value="CB"/>
</dbReference>
<dbReference type="RefSeq" id="WP_218650719.1">
    <property type="nucleotide sequence ID" value="NZ_CP078509.1"/>
</dbReference>
<evidence type="ECO:0000313" key="7">
    <source>
        <dbReference type="Proteomes" id="UP001158076"/>
    </source>
</evidence>
<evidence type="ECO:0000256" key="3">
    <source>
        <dbReference type="ARBA" id="ARBA00023125"/>
    </source>
</evidence>
<dbReference type="CDD" id="cd00397">
    <property type="entry name" value="DNA_BRE_C"/>
    <property type="match status" value="1"/>
</dbReference>
<evidence type="ECO:0000259" key="5">
    <source>
        <dbReference type="PROSITE" id="PS51900"/>
    </source>
</evidence>
<keyword evidence="2" id="KW-0229">DNA integration</keyword>
<dbReference type="PANTHER" id="PTHR30349">
    <property type="entry name" value="PHAGE INTEGRASE-RELATED"/>
    <property type="match status" value="1"/>
</dbReference>
<accession>A0AA42H5K1</accession>
<feature type="domain" description="Core-binding (CB)" evidence="5">
    <location>
        <begin position="43"/>
        <end position="135"/>
    </location>
</feature>
<dbReference type="GO" id="GO:0003677">
    <property type="term" value="F:DNA binding"/>
    <property type="evidence" value="ECO:0007669"/>
    <property type="project" value="UniProtKB-UniRule"/>
</dbReference>
<reference evidence="6" key="1">
    <citation type="submission" date="2022-09" db="EMBL/GenBank/DDBJ databases">
        <title>Intensive care unit water sources are persistently colonized with multi-drug resistant bacteria and are the site of extensive horizontal gene transfer of antibiotic resistance genes.</title>
        <authorList>
            <person name="Diorio-Toth L."/>
        </authorList>
    </citation>
    <scope>NUCLEOTIDE SEQUENCE</scope>
    <source>
        <strain evidence="6">GD04147</strain>
    </source>
</reference>
<dbReference type="PROSITE" id="PS51900">
    <property type="entry name" value="CB"/>
    <property type="match status" value="1"/>
</dbReference>
<name>A0AA42H5K1_STUST</name>
<keyword evidence="3 4" id="KW-0238">DNA-binding</keyword>
<evidence type="ECO:0000256" key="2">
    <source>
        <dbReference type="ARBA" id="ARBA00022908"/>
    </source>
</evidence>
<evidence type="ECO:0000256" key="4">
    <source>
        <dbReference type="PROSITE-ProRule" id="PRU01248"/>
    </source>
</evidence>
<gene>
    <name evidence="6" type="ORF">N7335_06790</name>
</gene>
<organism evidence="6 7">
    <name type="scientific">Stutzerimonas stutzeri</name>
    <name type="common">Pseudomonas stutzeri</name>
    <dbReference type="NCBI Taxonomy" id="316"/>
    <lineage>
        <taxon>Bacteria</taxon>
        <taxon>Pseudomonadati</taxon>
        <taxon>Pseudomonadota</taxon>
        <taxon>Gammaproteobacteria</taxon>
        <taxon>Pseudomonadales</taxon>
        <taxon>Pseudomonadaceae</taxon>
        <taxon>Stutzerimonas</taxon>
    </lineage>
</organism>
<evidence type="ECO:0000256" key="1">
    <source>
        <dbReference type="ARBA" id="ARBA00008857"/>
    </source>
</evidence>
<comment type="similarity">
    <text evidence="1">Belongs to the 'phage' integrase family.</text>
</comment>
<dbReference type="AlphaFoldDB" id="A0AA42H5K1"/>
<protein>
    <submittedName>
        <fullName evidence="6">Site-specific integrase</fullName>
    </submittedName>
</protein>
<dbReference type="Proteomes" id="UP001158076">
    <property type="component" value="Unassembled WGS sequence"/>
</dbReference>
<evidence type="ECO:0000313" key="6">
    <source>
        <dbReference type="EMBL" id="MDH0146093.1"/>
    </source>
</evidence>
<dbReference type="InterPro" id="IPR050090">
    <property type="entry name" value="Tyrosine_recombinase_XerCD"/>
</dbReference>
<comment type="caution">
    <text evidence="6">The sequence shown here is derived from an EMBL/GenBank/DDBJ whole genome shotgun (WGS) entry which is preliminary data.</text>
</comment>
<dbReference type="PANTHER" id="PTHR30349:SF41">
    <property type="entry name" value="INTEGRASE_RECOMBINASE PROTEIN MJ0367-RELATED"/>
    <property type="match status" value="1"/>
</dbReference>